<reference evidence="8" key="1">
    <citation type="journal article" date="2020" name="Stud. Mycol.">
        <title>101 Dothideomycetes genomes: a test case for predicting lifestyles and emergence of pathogens.</title>
        <authorList>
            <person name="Haridas S."/>
            <person name="Albert R."/>
            <person name="Binder M."/>
            <person name="Bloem J."/>
            <person name="Labutti K."/>
            <person name="Salamov A."/>
            <person name="Andreopoulos B."/>
            <person name="Baker S."/>
            <person name="Barry K."/>
            <person name="Bills G."/>
            <person name="Bluhm B."/>
            <person name="Cannon C."/>
            <person name="Castanera R."/>
            <person name="Culley D."/>
            <person name="Daum C."/>
            <person name="Ezra D."/>
            <person name="Gonzalez J."/>
            <person name="Henrissat B."/>
            <person name="Kuo A."/>
            <person name="Liang C."/>
            <person name="Lipzen A."/>
            <person name="Lutzoni F."/>
            <person name="Magnuson J."/>
            <person name="Mondo S."/>
            <person name="Nolan M."/>
            <person name="Ohm R."/>
            <person name="Pangilinan J."/>
            <person name="Park H.-J."/>
            <person name="Ramirez L."/>
            <person name="Alfaro M."/>
            <person name="Sun H."/>
            <person name="Tritt A."/>
            <person name="Yoshinaga Y."/>
            <person name="Zwiers L.-H."/>
            <person name="Turgeon B."/>
            <person name="Goodwin S."/>
            <person name="Spatafora J."/>
            <person name="Crous P."/>
            <person name="Grigoriev I."/>
        </authorList>
    </citation>
    <scope>NUCLEOTIDE SEQUENCE</scope>
    <source>
        <strain evidence="8">CBS 175.79</strain>
    </source>
</reference>
<dbReference type="InterPro" id="IPR036188">
    <property type="entry name" value="FAD/NAD-bd_sf"/>
</dbReference>
<evidence type="ECO:0000256" key="2">
    <source>
        <dbReference type="ARBA" id="ARBA00009183"/>
    </source>
</evidence>
<dbReference type="FunFam" id="3.50.50.60:FF:000138">
    <property type="entry name" value="Flavin-containing monooxygenase"/>
    <property type="match status" value="1"/>
</dbReference>
<keyword evidence="3" id="KW-0285">Flavoprotein</keyword>
<keyword evidence="4" id="KW-0274">FAD</keyword>
<dbReference type="PRINTS" id="PR00370">
    <property type="entry name" value="FMOXYGENASE"/>
</dbReference>
<evidence type="ECO:0000256" key="5">
    <source>
        <dbReference type="ARBA" id="ARBA00022857"/>
    </source>
</evidence>
<comment type="cofactor">
    <cofactor evidence="1">
        <name>FAD</name>
        <dbReference type="ChEBI" id="CHEBI:57692"/>
    </cofactor>
</comment>
<name>A0A6A5X6G5_9PLEO</name>
<dbReference type="Proteomes" id="UP000799778">
    <property type="component" value="Unassembled WGS sequence"/>
</dbReference>
<organism evidence="8 9">
    <name type="scientific">Aaosphaeria arxii CBS 175.79</name>
    <dbReference type="NCBI Taxonomy" id="1450172"/>
    <lineage>
        <taxon>Eukaryota</taxon>
        <taxon>Fungi</taxon>
        <taxon>Dikarya</taxon>
        <taxon>Ascomycota</taxon>
        <taxon>Pezizomycotina</taxon>
        <taxon>Dothideomycetes</taxon>
        <taxon>Pleosporomycetidae</taxon>
        <taxon>Pleosporales</taxon>
        <taxon>Pleosporales incertae sedis</taxon>
        <taxon>Aaosphaeria</taxon>
    </lineage>
</organism>
<sequence length="501" mass="56833">MEAFTQIKRVAIIGAGSAGLATAKYLLAEKVFSKIVLFEQRQEVGGVWNYSGSPSRPWQFDFTIPRVRPSQTVEKPVVQEDANNGTKKAIFPSPLYDYLETNIPYSLMNFTDHRFPADSALFPKFEVVKRYLDGYAEDVKHLVRLGTQVLQVSPESEAGRPIWKVISEDVISQKRTEEQFDAVVCANGHYSDPFIPDIEGLKEFQQKYPDVISHSKYYRKPEVYADKKVLIIGNSASGLDISTQISKVTPHVIVSEKEKPNVVHNPSTSIHYRPEITSFLPDRQSVRFADGHVESDIDSVIFCTGYQYSFPFLQNLVLPVVTTGQRTNHVWEQVVYWPRPTLTFLTLPQRIVPFPVAEAQAAYISRVYSGRVSLPSTEEMKAWEEARVQEKGDGKGFHDMMFPADAEYINRLHNLSMSAAKIDERRLENDGAGKIPPYWGEEKQWVRQRIQKIKQVALSLGDKRLGIKSLQDLGFDYAAWKTEEKSLGLEKTQSKEAVCTA</sequence>
<accession>A0A6A5X6G5</accession>
<keyword evidence="5" id="KW-0521">NADP</keyword>
<dbReference type="GeneID" id="54292259"/>
<dbReference type="InterPro" id="IPR000960">
    <property type="entry name" value="Flavin_mOase"/>
</dbReference>
<dbReference type="RefSeq" id="XP_033376851.1">
    <property type="nucleotide sequence ID" value="XM_033534862.1"/>
</dbReference>
<dbReference type="Pfam" id="PF00743">
    <property type="entry name" value="FMO-like"/>
    <property type="match status" value="2"/>
</dbReference>
<dbReference type="GO" id="GO:0050660">
    <property type="term" value="F:flavin adenine dinucleotide binding"/>
    <property type="evidence" value="ECO:0007669"/>
    <property type="project" value="InterPro"/>
</dbReference>
<dbReference type="AlphaFoldDB" id="A0A6A5X6G5"/>
<protein>
    <submittedName>
        <fullName evidence="8">FAD/NAD(P)-binding domain-containing protein</fullName>
    </submittedName>
</protein>
<keyword evidence="9" id="KW-1185">Reference proteome</keyword>
<dbReference type="EMBL" id="ML978083">
    <property type="protein sequence ID" value="KAF2008512.1"/>
    <property type="molecule type" value="Genomic_DNA"/>
</dbReference>
<keyword evidence="7" id="KW-0503">Monooxygenase</keyword>
<dbReference type="OrthoDB" id="66881at2759"/>
<evidence type="ECO:0000256" key="7">
    <source>
        <dbReference type="ARBA" id="ARBA00023033"/>
    </source>
</evidence>
<dbReference type="Pfam" id="PF13450">
    <property type="entry name" value="NAD_binding_8"/>
    <property type="match status" value="1"/>
</dbReference>
<gene>
    <name evidence="8" type="ORF">BU24DRAFT_97726</name>
</gene>
<comment type="similarity">
    <text evidence="2">Belongs to the FMO family.</text>
</comment>
<dbReference type="GO" id="GO:0050661">
    <property type="term" value="F:NADP binding"/>
    <property type="evidence" value="ECO:0007669"/>
    <property type="project" value="InterPro"/>
</dbReference>
<dbReference type="PIRSF" id="PIRSF000332">
    <property type="entry name" value="FMO"/>
    <property type="match status" value="1"/>
</dbReference>
<dbReference type="GO" id="GO:0004499">
    <property type="term" value="F:N,N-dimethylaniline monooxygenase activity"/>
    <property type="evidence" value="ECO:0007669"/>
    <property type="project" value="InterPro"/>
</dbReference>
<evidence type="ECO:0000313" key="8">
    <source>
        <dbReference type="EMBL" id="KAF2008512.1"/>
    </source>
</evidence>
<keyword evidence="6" id="KW-0560">Oxidoreductase</keyword>
<dbReference type="Gene3D" id="3.50.50.60">
    <property type="entry name" value="FAD/NAD(P)-binding domain"/>
    <property type="match status" value="2"/>
</dbReference>
<evidence type="ECO:0000313" key="9">
    <source>
        <dbReference type="Proteomes" id="UP000799778"/>
    </source>
</evidence>
<evidence type="ECO:0000256" key="3">
    <source>
        <dbReference type="ARBA" id="ARBA00022630"/>
    </source>
</evidence>
<dbReference type="InterPro" id="IPR050346">
    <property type="entry name" value="FMO-like"/>
</dbReference>
<dbReference type="PANTHER" id="PTHR23023">
    <property type="entry name" value="DIMETHYLANILINE MONOOXYGENASE"/>
    <property type="match status" value="1"/>
</dbReference>
<proteinExistence type="inferred from homology"/>
<evidence type="ECO:0000256" key="4">
    <source>
        <dbReference type="ARBA" id="ARBA00022827"/>
    </source>
</evidence>
<dbReference type="SUPFAM" id="SSF51905">
    <property type="entry name" value="FAD/NAD(P)-binding domain"/>
    <property type="match status" value="2"/>
</dbReference>
<evidence type="ECO:0000256" key="6">
    <source>
        <dbReference type="ARBA" id="ARBA00023002"/>
    </source>
</evidence>
<evidence type="ECO:0000256" key="1">
    <source>
        <dbReference type="ARBA" id="ARBA00001974"/>
    </source>
</evidence>
<dbReference type="InterPro" id="IPR020946">
    <property type="entry name" value="Flavin_mOase-like"/>
</dbReference>